<dbReference type="Pfam" id="PF03795">
    <property type="entry name" value="YCII"/>
    <property type="match status" value="1"/>
</dbReference>
<dbReference type="PANTHER" id="PTHR33606">
    <property type="entry name" value="PROTEIN YCII"/>
    <property type="match status" value="1"/>
</dbReference>
<accession>A0A507B5K7</accession>
<dbReference type="AlphaFoldDB" id="A0A507B5K7"/>
<dbReference type="InterPro" id="IPR005545">
    <property type="entry name" value="YCII"/>
</dbReference>
<dbReference type="InterPro" id="IPR011008">
    <property type="entry name" value="Dimeric_a/b-barrel"/>
</dbReference>
<name>A0A507B5K7_9PEZI</name>
<gene>
    <name evidence="2" type="ORF">E0L32_000816</name>
</gene>
<dbReference type="Proteomes" id="UP000319257">
    <property type="component" value="Unassembled WGS sequence"/>
</dbReference>
<dbReference type="InterPro" id="IPR051807">
    <property type="entry name" value="Sec-metab_biosynth-assoc"/>
</dbReference>
<dbReference type="RefSeq" id="XP_030994350.1">
    <property type="nucleotide sequence ID" value="XM_031142997.1"/>
</dbReference>
<evidence type="ECO:0000259" key="1">
    <source>
        <dbReference type="Pfam" id="PF03795"/>
    </source>
</evidence>
<sequence>MPDWLVQIPDNRDHNGDPGGEIVLQARRDNLPAHAAHNKKHIEAGHVVVSGPLLASHDDEPLRPVGSAMVWKADSESQVRAWLEEDPYAKSGIWNLAMATVTPYLCAVRVPM</sequence>
<evidence type="ECO:0000313" key="2">
    <source>
        <dbReference type="EMBL" id="TPX12639.1"/>
    </source>
</evidence>
<dbReference type="OrthoDB" id="5519740at2759"/>
<dbReference type="EMBL" id="SKBQ01000003">
    <property type="protein sequence ID" value="TPX12639.1"/>
    <property type="molecule type" value="Genomic_DNA"/>
</dbReference>
<dbReference type="PANTHER" id="PTHR33606:SF3">
    <property type="entry name" value="PROTEIN YCII"/>
    <property type="match status" value="1"/>
</dbReference>
<comment type="caution">
    <text evidence="2">The sequence shown here is derived from an EMBL/GenBank/DDBJ whole genome shotgun (WGS) entry which is preliminary data.</text>
</comment>
<dbReference type="InParanoid" id="A0A507B5K7"/>
<keyword evidence="3" id="KW-1185">Reference proteome</keyword>
<dbReference type="Gene3D" id="3.30.70.1060">
    <property type="entry name" value="Dimeric alpha+beta barrel"/>
    <property type="match status" value="1"/>
</dbReference>
<evidence type="ECO:0000313" key="3">
    <source>
        <dbReference type="Proteomes" id="UP000319257"/>
    </source>
</evidence>
<reference evidence="2 3" key="1">
    <citation type="submission" date="2019-06" db="EMBL/GenBank/DDBJ databases">
        <title>Draft genome sequence of the filamentous fungus Phialemoniopsis curvata isolated from diesel fuel.</title>
        <authorList>
            <person name="Varaljay V.A."/>
            <person name="Lyon W.J."/>
            <person name="Crouch A.L."/>
            <person name="Drake C.E."/>
            <person name="Hollomon J.M."/>
            <person name="Nadeau L.J."/>
            <person name="Nunn H.S."/>
            <person name="Stevenson B.S."/>
            <person name="Bojanowski C.L."/>
            <person name="Crookes-Goodson W.J."/>
        </authorList>
    </citation>
    <scope>NUCLEOTIDE SEQUENCE [LARGE SCALE GENOMIC DNA]</scope>
    <source>
        <strain evidence="2 3">D216</strain>
    </source>
</reference>
<protein>
    <recommendedName>
        <fullName evidence="1">YCII-related domain-containing protein</fullName>
    </recommendedName>
</protein>
<proteinExistence type="predicted"/>
<dbReference type="GeneID" id="41968263"/>
<organism evidence="2 3">
    <name type="scientific">Thyridium curvatum</name>
    <dbReference type="NCBI Taxonomy" id="1093900"/>
    <lineage>
        <taxon>Eukaryota</taxon>
        <taxon>Fungi</taxon>
        <taxon>Dikarya</taxon>
        <taxon>Ascomycota</taxon>
        <taxon>Pezizomycotina</taxon>
        <taxon>Sordariomycetes</taxon>
        <taxon>Sordariomycetidae</taxon>
        <taxon>Thyridiales</taxon>
        <taxon>Thyridiaceae</taxon>
        <taxon>Thyridium</taxon>
    </lineage>
</organism>
<feature type="domain" description="YCII-related" evidence="1">
    <location>
        <begin position="23"/>
        <end position="94"/>
    </location>
</feature>
<dbReference type="SUPFAM" id="SSF54909">
    <property type="entry name" value="Dimeric alpha+beta barrel"/>
    <property type="match status" value="1"/>
</dbReference>